<evidence type="ECO:0000256" key="4">
    <source>
        <dbReference type="ARBA" id="ARBA00022679"/>
    </source>
</evidence>
<evidence type="ECO:0000313" key="17">
    <source>
        <dbReference type="EMBL" id="QPC81761.1"/>
    </source>
</evidence>
<dbReference type="InterPro" id="IPR023404">
    <property type="entry name" value="rSAM_horseshoe"/>
</dbReference>
<keyword evidence="7" id="KW-0408">Iron</keyword>
<gene>
    <name evidence="17" type="primary">miaB</name>
    <name evidence="17" type="ORF">G4Y79_19020</name>
</gene>
<dbReference type="Pfam" id="PF00919">
    <property type="entry name" value="UPF0004"/>
    <property type="match status" value="1"/>
</dbReference>
<protein>
    <recommendedName>
        <fullName evidence="11">tRNA-2-methylthio-N(6)-dimethylallyladenosine synthase</fullName>
        <ecNumber evidence="9">2.8.4.3</ecNumber>
    </recommendedName>
    <alternativeName>
        <fullName evidence="13">(Dimethylallyl)adenosine tRNA methylthiotransferase MiaB</fullName>
    </alternativeName>
    <alternativeName>
        <fullName evidence="12">tRNA-i(6)A37 methylthiotransferase</fullName>
    </alternativeName>
</protein>
<accession>A0A7S8E7G6</accession>
<dbReference type="Gene3D" id="3.40.50.12160">
    <property type="entry name" value="Methylthiotransferase, N-terminal domain"/>
    <property type="match status" value="1"/>
</dbReference>
<dbReference type="NCBIfam" id="TIGR00089">
    <property type="entry name" value="MiaB/RimO family radical SAM methylthiotransferase"/>
    <property type="match status" value="1"/>
</dbReference>
<dbReference type="InterPro" id="IPR038135">
    <property type="entry name" value="Methylthiotransferase_N_sf"/>
</dbReference>
<dbReference type="NCBIfam" id="TIGR01574">
    <property type="entry name" value="miaB-methiolase"/>
    <property type="match status" value="1"/>
</dbReference>
<dbReference type="Pfam" id="PF04055">
    <property type="entry name" value="Radical_SAM"/>
    <property type="match status" value="1"/>
</dbReference>
<sequence length="458" mass="52101">MRYHIYTLGCQMNVADSQRLASEMERMGHTASEDPDDADIFVVNTCVVRQSAEDKAYGRLNILKGLKEKKPDKIIGVMGCLVGVRDPLYLRKRLPQVDVFMAPSDPQPMVEFLNDRFAESEVRAMEEEARQQRDQMQDGEIILPLHERNTLISAHVPVVYGCSHACTFCIIPYRRGVERSRSIGEIVGHVRSLALQGVKEVTLLGQIVDRYGKDIPDGPDLADLLRITHGIAEEMGIERIRFLTSHPNWMSDKLLDTVAELPRIMPVIEVPVQAGDDDVLATMRRGYTNAQYRRLVEKIRKRIPGVAIHTDIIVGFPGETEAQFMKTYELLADLKLDKAHLARYSPRPNTVSDRRMEDDVTEEEKKRRHAMLDELQAQVVGEINQRYLGQIVEVLVEDEHRGKWRGRTPQNKLVFFESEQDLKGHLVNVEVTWTGPYSMQGRLPNTQQANDPLVIMAG</sequence>
<evidence type="ECO:0000256" key="5">
    <source>
        <dbReference type="ARBA" id="ARBA00022691"/>
    </source>
</evidence>
<dbReference type="FunFam" id="3.40.50.12160:FF:000003">
    <property type="entry name" value="CDK5 regulatory subunit-associated protein 1"/>
    <property type="match status" value="1"/>
</dbReference>
<dbReference type="EMBL" id="CP062983">
    <property type="protein sequence ID" value="QPC81761.1"/>
    <property type="molecule type" value="Genomic_DNA"/>
</dbReference>
<dbReference type="EC" id="2.8.4.3" evidence="9"/>
<dbReference type="Pfam" id="PF01938">
    <property type="entry name" value="TRAM"/>
    <property type="match status" value="1"/>
</dbReference>
<dbReference type="Gene3D" id="3.80.30.20">
    <property type="entry name" value="tm_1862 like domain"/>
    <property type="match status" value="1"/>
</dbReference>
<reference evidence="17 18" key="1">
    <citation type="submission" date="2020-02" db="EMBL/GenBank/DDBJ databases">
        <authorList>
            <person name="Zheng R.K."/>
            <person name="Sun C.M."/>
        </authorList>
    </citation>
    <scope>NUCLEOTIDE SEQUENCE [LARGE SCALE GENOMIC DNA]</scope>
    <source>
        <strain evidence="18">rifampicinis</strain>
    </source>
</reference>
<evidence type="ECO:0000256" key="7">
    <source>
        <dbReference type="ARBA" id="ARBA00023004"/>
    </source>
</evidence>
<keyword evidence="18" id="KW-1185">Reference proteome</keyword>
<organism evidence="17 18">
    <name type="scientific">Phototrophicus methaneseepsis</name>
    <dbReference type="NCBI Taxonomy" id="2710758"/>
    <lineage>
        <taxon>Bacteria</taxon>
        <taxon>Bacillati</taxon>
        <taxon>Chloroflexota</taxon>
        <taxon>Candidatus Thermofontia</taxon>
        <taxon>Phototrophicales</taxon>
        <taxon>Phototrophicaceae</taxon>
        <taxon>Phototrophicus</taxon>
    </lineage>
</organism>
<keyword evidence="6" id="KW-0479">Metal-binding</keyword>
<dbReference type="PROSITE" id="PS51449">
    <property type="entry name" value="MTTASE_N"/>
    <property type="match status" value="1"/>
</dbReference>
<dbReference type="CDD" id="cd01335">
    <property type="entry name" value="Radical_SAM"/>
    <property type="match status" value="1"/>
</dbReference>
<feature type="domain" description="TRAM" evidence="14">
    <location>
        <begin position="385"/>
        <end position="445"/>
    </location>
</feature>
<proteinExistence type="predicted"/>
<evidence type="ECO:0000259" key="14">
    <source>
        <dbReference type="PROSITE" id="PS50926"/>
    </source>
</evidence>
<feature type="domain" description="MTTase N-terminal" evidence="15">
    <location>
        <begin position="1"/>
        <end position="118"/>
    </location>
</feature>
<dbReference type="AlphaFoldDB" id="A0A7S8E7G6"/>
<keyword evidence="8" id="KW-0411">Iron-sulfur</keyword>
<dbReference type="InterPro" id="IPR007197">
    <property type="entry name" value="rSAM"/>
</dbReference>
<evidence type="ECO:0000256" key="10">
    <source>
        <dbReference type="ARBA" id="ARBA00051425"/>
    </source>
</evidence>
<dbReference type="RefSeq" id="WP_195169832.1">
    <property type="nucleotide sequence ID" value="NZ_CP062983.1"/>
</dbReference>
<dbReference type="PROSITE" id="PS01278">
    <property type="entry name" value="MTTASE_RADICAL"/>
    <property type="match status" value="1"/>
</dbReference>
<evidence type="ECO:0000259" key="15">
    <source>
        <dbReference type="PROSITE" id="PS51449"/>
    </source>
</evidence>
<comment type="function">
    <text evidence="2">Catalyzes the methylthiolation of N6-(dimethylallyl)adenosine (i(6)A), leading to the formation of 2-methylthio-N6-(dimethylallyl)adenosine (ms(2)i(6)A) at position 37 in tRNAs that read codons beginning with uridine.</text>
</comment>
<dbReference type="GO" id="GO:0005829">
    <property type="term" value="C:cytosol"/>
    <property type="evidence" value="ECO:0007669"/>
    <property type="project" value="TreeGrafter"/>
</dbReference>
<evidence type="ECO:0000313" key="18">
    <source>
        <dbReference type="Proteomes" id="UP000594468"/>
    </source>
</evidence>
<evidence type="ECO:0000256" key="12">
    <source>
        <dbReference type="ARBA" id="ARBA00080698"/>
    </source>
</evidence>
<dbReference type="InterPro" id="IPR005839">
    <property type="entry name" value="Methylthiotransferase"/>
</dbReference>
<dbReference type="PANTHER" id="PTHR43020">
    <property type="entry name" value="CDK5 REGULATORY SUBUNIT-ASSOCIATED PROTEIN 1"/>
    <property type="match status" value="1"/>
</dbReference>
<dbReference type="GO" id="GO:0046872">
    <property type="term" value="F:metal ion binding"/>
    <property type="evidence" value="ECO:0007669"/>
    <property type="project" value="UniProtKB-KW"/>
</dbReference>
<comment type="cofactor">
    <cofactor evidence="1">
        <name>[4Fe-4S] cluster</name>
        <dbReference type="ChEBI" id="CHEBI:49883"/>
    </cofactor>
</comment>
<evidence type="ECO:0000259" key="16">
    <source>
        <dbReference type="PROSITE" id="PS51918"/>
    </source>
</evidence>
<dbReference type="FunFam" id="3.80.30.20:FF:000001">
    <property type="entry name" value="tRNA-2-methylthio-N(6)-dimethylallyladenosine synthase 2"/>
    <property type="match status" value="1"/>
</dbReference>
<evidence type="ECO:0000256" key="1">
    <source>
        <dbReference type="ARBA" id="ARBA00001966"/>
    </source>
</evidence>
<keyword evidence="3" id="KW-0004">4Fe-4S</keyword>
<dbReference type="SMART" id="SM00729">
    <property type="entry name" value="Elp3"/>
    <property type="match status" value="1"/>
</dbReference>
<name>A0A7S8E7G6_9CHLR</name>
<keyword evidence="5" id="KW-0949">S-adenosyl-L-methionine</keyword>
<evidence type="ECO:0000256" key="13">
    <source>
        <dbReference type="ARBA" id="ARBA00081141"/>
    </source>
</evidence>
<dbReference type="SFLD" id="SFLDG01061">
    <property type="entry name" value="methylthiotransferase"/>
    <property type="match status" value="1"/>
</dbReference>
<evidence type="ECO:0000256" key="3">
    <source>
        <dbReference type="ARBA" id="ARBA00022485"/>
    </source>
</evidence>
<dbReference type="InterPro" id="IPR013848">
    <property type="entry name" value="Methylthiotransferase_N"/>
</dbReference>
<dbReference type="KEGG" id="pmet:G4Y79_19020"/>
<evidence type="ECO:0000256" key="9">
    <source>
        <dbReference type="ARBA" id="ARBA00033765"/>
    </source>
</evidence>
<dbReference type="InterPro" id="IPR006638">
    <property type="entry name" value="Elp3/MiaA/NifB-like_rSAM"/>
</dbReference>
<evidence type="ECO:0000256" key="2">
    <source>
        <dbReference type="ARBA" id="ARBA00003234"/>
    </source>
</evidence>
<evidence type="ECO:0000256" key="11">
    <source>
        <dbReference type="ARBA" id="ARBA00068570"/>
    </source>
</evidence>
<dbReference type="PANTHER" id="PTHR43020:SF2">
    <property type="entry name" value="MITOCHONDRIAL TRNA METHYLTHIOTRANSFERASE CDK5RAP1"/>
    <property type="match status" value="1"/>
</dbReference>
<dbReference type="SFLD" id="SFLDG01082">
    <property type="entry name" value="B12-binding_domain_containing"/>
    <property type="match status" value="1"/>
</dbReference>
<dbReference type="InterPro" id="IPR002792">
    <property type="entry name" value="TRAM_dom"/>
</dbReference>
<dbReference type="GO" id="GO:0035597">
    <property type="term" value="F:tRNA-2-methylthio-N(6)-dimethylallyladenosine(37) synthase activity"/>
    <property type="evidence" value="ECO:0007669"/>
    <property type="project" value="UniProtKB-EC"/>
</dbReference>
<dbReference type="SFLD" id="SFLDS00029">
    <property type="entry name" value="Radical_SAM"/>
    <property type="match status" value="1"/>
</dbReference>
<comment type="catalytic activity">
    <reaction evidence="10">
        <text>N(6)-dimethylallyladenosine(37) in tRNA + (sulfur carrier)-SH + AH2 + 2 S-adenosyl-L-methionine = 2-methylsulfanyl-N(6)-dimethylallyladenosine(37) in tRNA + (sulfur carrier)-H + 5'-deoxyadenosine + L-methionine + A + S-adenosyl-L-homocysteine + 2 H(+)</text>
        <dbReference type="Rhea" id="RHEA:37067"/>
        <dbReference type="Rhea" id="RHEA-COMP:10375"/>
        <dbReference type="Rhea" id="RHEA-COMP:10376"/>
        <dbReference type="Rhea" id="RHEA-COMP:14737"/>
        <dbReference type="Rhea" id="RHEA-COMP:14739"/>
        <dbReference type="ChEBI" id="CHEBI:13193"/>
        <dbReference type="ChEBI" id="CHEBI:15378"/>
        <dbReference type="ChEBI" id="CHEBI:17319"/>
        <dbReference type="ChEBI" id="CHEBI:17499"/>
        <dbReference type="ChEBI" id="CHEBI:29917"/>
        <dbReference type="ChEBI" id="CHEBI:57844"/>
        <dbReference type="ChEBI" id="CHEBI:57856"/>
        <dbReference type="ChEBI" id="CHEBI:59789"/>
        <dbReference type="ChEBI" id="CHEBI:64428"/>
        <dbReference type="ChEBI" id="CHEBI:74415"/>
        <dbReference type="ChEBI" id="CHEBI:74417"/>
        <dbReference type="EC" id="2.8.4.3"/>
    </reaction>
</comment>
<evidence type="ECO:0000256" key="6">
    <source>
        <dbReference type="ARBA" id="ARBA00022723"/>
    </source>
</evidence>
<feature type="domain" description="Radical SAM core" evidence="16">
    <location>
        <begin position="148"/>
        <end position="382"/>
    </location>
</feature>
<dbReference type="InterPro" id="IPR058240">
    <property type="entry name" value="rSAM_sf"/>
</dbReference>
<dbReference type="SUPFAM" id="SSF102114">
    <property type="entry name" value="Radical SAM enzymes"/>
    <property type="match status" value="1"/>
</dbReference>
<keyword evidence="4 17" id="KW-0808">Transferase</keyword>
<dbReference type="InterPro" id="IPR020612">
    <property type="entry name" value="Methylthiotransferase_CS"/>
</dbReference>
<dbReference type="PROSITE" id="PS51918">
    <property type="entry name" value="RADICAL_SAM"/>
    <property type="match status" value="1"/>
</dbReference>
<dbReference type="PROSITE" id="PS50926">
    <property type="entry name" value="TRAM"/>
    <property type="match status" value="1"/>
</dbReference>
<dbReference type="Proteomes" id="UP000594468">
    <property type="component" value="Chromosome"/>
</dbReference>
<evidence type="ECO:0000256" key="8">
    <source>
        <dbReference type="ARBA" id="ARBA00023014"/>
    </source>
</evidence>
<dbReference type="GO" id="GO:0051539">
    <property type="term" value="F:4 iron, 4 sulfur cluster binding"/>
    <property type="evidence" value="ECO:0007669"/>
    <property type="project" value="UniProtKB-KW"/>
</dbReference>